<dbReference type="Pfam" id="PF05208">
    <property type="entry name" value="ALG3"/>
    <property type="match status" value="1"/>
</dbReference>
<keyword evidence="7" id="KW-0256">Endoplasmic reticulum</keyword>
<evidence type="ECO:0000256" key="10">
    <source>
        <dbReference type="ARBA" id="ARBA00049506"/>
    </source>
</evidence>
<evidence type="ECO:0000313" key="14">
    <source>
        <dbReference type="Proteomes" id="UP000023152"/>
    </source>
</evidence>
<evidence type="ECO:0000256" key="2">
    <source>
        <dbReference type="ARBA" id="ARBA00004922"/>
    </source>
</evidence>
<organism evidence="13 14">
    <name type="scientific">Reticulomyxa filosa</name>
    <dbReference type="NCBI Taxonomy" id="46433"/>
    <lineage>
        <taxon>Eukaryota</taxon>
        <taxon>Sar</taxon>
        <taxon>Rhizaria</taxon>
        <taxon>Retaria</taxon>
        <taxon>Foraminifera</taxon>
        <taxon>Monothalamids</taxon>
        <taxon>Reticulomyxidae</taxon>
        <taxon>Reticulomyxa</taxon>
    </lineage>
</organism>
<feature type="transmembrane region" description="Helical" evidence="12">
    <location>
        <begin position="150"/>
        <end position="173"/>
    </location>
</feature>
<dbReference type="OrthoDB" id="20028at2759"/>
<keyword evidence="5" id="KW-0808">Transferase</keyword>
<feature type="transmembrane region" description="Helical" evidence="12">
    <location>
        <begin position="489"/>
        <end position="510"/>
    </location>
</feature>
<dbReference type="AlphaFoldDB" id="X6LVN7"/>
<keyword evidence="4" id="KW-0328">Glycosyltransferase</keyword>
<name>X6LVN7_RETFI</name>
<feature type="transmembrane region" description="Helical" evidence="12">
    <location>
        <begin position="282"/>
        <end position="302"/>
    </location>
</feature>
<dbReference type="EMBL" id="ASPP01027849">
    <property type="protein sequence ID" value="ETO05694.1"/>
    <property type="molecule type" value="Genomic_DNA"/>
</dbReference>
<keyword evidence="6 12" id="KW-0812">Transmembrane</keyword>
<dbReference type="GO" id="GO:0005789">
    <property type="term" value="C:endoplasmic reticulum membrane"/>
    <property type="evidence" value="ECO:0007669"/>
    <property type="project" value="UniProtKB-SubCell"/>
</dbReference>
<feature type="transmembrane region" description="Helical" evidence="12">
    <location>
        <begin position="365"/>
        <end position="386"/>
    </location>
</feature>
<sequence length="665" mass="78024">MLKLLFSLATFNVHSLNYFLVLCAVVLFELTVSLAITKVVAYTEIDWIAYMQEVRGFLQGDMDYKNLRGDTGPLVYPAGFVYIYSCLHELCNKGTNILCGQYVFVVLHALFIGTFFSILWVASKRSNAKSYLPLWTLAMTMISRRIHSIFVLRLFNDCFAVFFNYVSILFLVHILSDEHKSRSHLWWSCVSILHSVAVSVKMNILLYSPAIGLYLVEYLGVYGAFIQVVLCVLVQILLGFPFLISFPQSYIFRAFNLSKDFEYKWTVNFKFINEQMFLDKRFGHALLLLLLLTLFVCANWIWSRYKCGMEHGLKGFLEYHFYPMDEVALKIQQKKRQEKNLSQMLTEEGVKHTLKKENHYENKGLYALDCLFLCNFIGIVFAKSLHYQFYVWYFHTLPYLCWRSDLWLIFKWLWIFIIEIVWNIFPSNAYTSLTLWGLHICLLLAVVSFQNWIITKKNGNNVGSGCPLCGVLLVSKKEQLSFHNFRKVLFLNFISILHLLQLNFLTELCFMSLKRYFSKSEQTFFFFCHSRVLSLSKLSGLRKFETKQKNKNKKKNKKKKGQMKKENVFQTQPNQKEGNTHKSKQIAHPKVTRNNVKKKKNSMIIFEMNTQKKANNANMEKNKSTHRIFGWYLDKCDIKKGEKKVGFLLVVAQEKVCMCKKLFFF</sequence>
<dbReference type="InterPro" id="IPR007873">
    <property type="entry name" value="Glycosyltransferase_ALG3"/>
</dbReference>
<gene>
    <name evidence="13" type="ORF">RFI_31701</name>
</gene>
<comment type="subcellular location">
    <subcellularLocation>
        <location evidence="1">Endoplasmic reticulum membrane</location>
        <topology evidence="1">Multi-pass membrane protein</topology>
    </subcellularLocation>
</comment>
<reference evidence="13 14" key="1">
    <citation type="journal article" date="2013" name="Curr. Biol.">
        <title>The Genome of the Foraminiferan Reticulomyxa filosa.</title>
        <authorList>
            <person name="Glockner G."/>
            <person name="Hulsmann N."/>
            <person name="Schleicher M."/>
            <person name="Noegel A.A."/>
            <person name="Eichinger L."/>
            <person name="Gallinger C."/>
            <person name="Pawlowski J."/>
            <person name="Sierra R."/>
            <person name="Euteneuer U."/>
            <person name="Pillet L."/>
            <person name="Moustafa A."/>
            <person name="Platzer M."/>
            <person name="Groth M."/>
            <person name="Szafranski K."/>
            <person name="Schliwa M."/>
        </authorList>
    </citation>
    <scope>NUCLEOTIDE SEQUENCE [LARGE SCALE GENOMIC DNA]</scope>
</reference>
<feature type="transmembrane region" description="Helical" evidence="12">
    <location>
        <begin position="102"/>
        <end position="122"/>
    </location>
</feature>
<feature type="region of interest" description="Disordered" evidence="11">
    <location>
        <begin position="547"/>
        <end position="594"/>
    </location>
</feature>
<keyword evidence="14" id="KW-1185">Reference proteome</keyword>
<dbReference type="GO" id="GO:0052925">
    <property type="term" value="F:dol-P-Man:Man(5)GlcNAc(2)-PP-Dol alpha-1,3-mannosyltransferase activity"/>
    <property type="evidence" value="ECO:0007669"/>
    <property type="project" value="UniProtKB-EC"/>
</dbReference>
<proteinExistence type="predicted"/>
<comment type="pathway">
    <text evidence="2">Protein modification; protein glycosylation.</text>
</comment>
<evidence type="ECO:0000256" key="8">
    <source>
        <dbReference type="ARBA" id="ARBA00022989"/>
    </source>
</evidence>
<evidence type="ECO:0000256" key="1">
    <source>
        <dbReference type="ARBA" id="ARBA00004477"/>
    </source>
</evidence>
<dbReference type="PANTHER" id="PTHR12646:SF0">
    <property type="entry name" value="DOL-P-MAN:MAN(5)GLCNAC(2)-PP-DOL ALPHA-1,3-MANNOSYLTRANSFERASE"/>
    <property type="match status" value="1"/>
</dbReference>
<accession>X6LVN7</accession>
<evidence type="ECO:0000256" key="4">
    <source>
        <dbReference type="ARBA" id="ARBA00022676"/>
    </source>
</evidence>
<evidence type="ECO:0000313" key="13">
    <source>
        <dbReference type="EMBL" id="ETO05694.1"/>
    </source>
</evidence>
<dbReference type="EC" id="2.4.1.258" evidence="3"/>
<dbReference type="PANTHER" id="PTHR12646">
    <property type="entry name" value="NOT56 - RELATED"/>
    <property type="match status" value="1"/>
</dbReference>
<evidence type="ECO:0000256" key="9">
    <source>
        <dbReference type="ARBA" id="ARBA00023136"/>
    </source>
</evidence>
<feature type="transmembrane region" description="Helical" evidence="12">
    <location>
        <begin position="219"/>
        <end position="244"/>
    </location>
</feature>
<dbReference type="Proteomes" id="UP000023152">
    <property type="component" value="Unassembled WGS sequence"/>
</dbReference>
<keyword evidence="9 12" id="KW-0472">Membrane</keyword>
<feature type="compositionally biased region" description="Basic residues" evidence="11">
    <location>
        <begin position="549"/>
        <end position="562"/>
    </location>
</feature>
<evidence type="ECO:0000256" key="6">
    <source>
        <dbReference type="ARBA" id="ARBA00022692"/>
    </source>
</evidence>
<comment type="catalytic activity">
    <reaction evidence="10">
        <text>an alpha-D-Man-(1-&gt;2)-alpha-D-Man-(1-&gt;2)-alpha-D-Man-(1-&gt;3)-[alpha-D-Man-(1-&gt;6)]-beta-D-Man-(1-&gt;4)-beta-D-GlcNAc-(1-&gt;4)-alpha-D-GlcNAc-diphospho-di-trans,poly-cis-dolichol + a di-trans,poly-cis-dolichyl beta-D-mannosyl phosphate = an alpha-D-Man-(1-&gt;2)-alpha-D-Man-(1-&gt;2)-alpha-D-Man-(1-&gt;3)-[alpha-D-Man-(1-&gt;3)-alpha-D-Man-(1-&gt;6)]-beta-D-Man-(1-&gt;4)-beta-D-GlcNAc-(1-&gt;4)-alpha-D-GlcNAc-diphospho-di-trans,poly-cis-dolichol + a di-trans,poly-cis-dolichyl phosphate + H(+)</text>
        <dbReference type="Rhea" id="RHEA:29527"/>
        <dbReference type="Rhea" id="RHEA-COMP:19498"/>
        <dbReference type="Rhea" id="RHEA-COMP:19501"/>
        <dbReference type="Rhea" id="RHEA-COMP:19516"/>
        <dbReference type="Rhea" id="RHEA-COMP:19517"/>
        <dbReference type="ChEBI" id="CHEBI:15378"/>
        <dbReference type="ChEBI" id="CHEBI:57683"/>
        <dbReference type="ChEBI" id="CHEBI:58211"/>
        <dbReference type="ChEBI" id="CHEBI:132515"/>
        <dbReference type="ChEBI" id="CHEBI:132516"/>
        <dbReference type="EC" id="2.4.1.258"/>
    </reaction>
    <physiologicalReaction direction="left-to-right" evidence="10">
        <dbReference type="Rhea" id="RHEA:29528"/>
    </physiologicalReaction>
</comment>
<comment type="caution">
    <text evidence="13">The sequence shown here is derived from an EMBL/GenBank/DDBJ whole genome shotgun (WGS) entry which is preliminary data.</text>
</comment>
<evidence type="ECO:0000256" key="7">
    <source>
        <dbReference type="ARBA" id="ARBA00022824"/>
    </source>
</evidence>
<evidence type="ECO:0000256" key="11">
    <source>
        <dbReference type="SAM" id="MobiDB-lite"/>
    </source>
</evidence>
<feature type="compositionally biased region" description="Polar residues" evidence="11">
    <location>
        <begin position="568"/>
        <end position="577"/>
    </location>
</feature>
<feature type="transmembrane region" description="Helical" evidence="12">
    <location>
        <begin position="406"/>
        <end position="425"/>
    </location>
</feature>
<keyword evidence="8 12" id="KW-1133">Transmembrane helix</keyword>
<evidence type="ECO:0000256" key="3">
    <source>
        <dbReference type="ARBA" id="ARBA00011964"/>
    </source>
</evidence>
<feature type="compositionally biased region" description="Basic residues" evidence="11">
    <location>
        <begin position="581"/>
        <end position="594"/>
    </location>
</feature>
<feature type="transmembrane region" description="Helical" evidence="12">
    <location>
        <begin position="432"/>
        <end position="454"/>
    </location>
</feature>
<protein>
    <recommendedName>
        <fullName evidence="3">dolichyl-P-Man:Man5GlcNAc2-PP-dolichol alpha-1,3-mannosyltransferase</fullName>
        <ecNumber evidence="3">2.4.1.258</ecNumber>
    </recommendedName>
</protein>
<evidence type="ECO:0000256" key="5">
    <source>
        <dbReference type="ARBA" id="ARBA00022679"/>
    </source>
</evidence>
<evidence type="ECO:0000256" key="12">
    <source>
        <dbReference type="SAM" id="Phobius"/>
    </source>
</evidence>